<evidence type="ECO:0000256" key="1">
    <source>
        <dbReference type="SAM" id="MobiDB-lite"/>
    </source>
</evidence>
<proteinExistence type="evidence at transcript level"/>
<dbReference type="EMBL" id="GADI01008067">
    <property type="protein sequence ID" value="JAA65741.1"/>
    <property type="molecule type" value="mRNA"/>
</dbReference>
<feature type="region of interest" description="Disordered" evidence="1">
    <location>
        <begin position="51"/>
        <end position="87"/>
    </location>
</feature>
<protein>
    <submittedName>
        <fullName evidence="2">Uncharacterized protein</fullName>
    </submittedName>
</protein>
<organism evidence="2">
    <name type="scientific">Ixodes ricinus</name>
    <name type="common">Common tick</name>
    <name type="synonym">Acarus ricinus</name>
    <dbReference type="NCBI Taxonomy" id="34613"/>
    <lineage>
        <taxon>Eukaryota</taxon>
        <taxon>Metazoa</taxon>
        <taxon>Ecdysozoa</taxon>
        <taxon>Arthropoda</taxon>
        <taxon>Chelicerata</taxon>
        <taxon>Arachnida</taxon>
        <taxon>Acari</taxon>
        <taxon>Parasitiformes</taxon>
        <taxon>Ixodida</taxon>
        <taxon>Ixodoidea</taxon>
        <taxon>Ixodidae</taxon>
        <taxon>Ixodinae</taxon>
        <taxon>Ixodes</taxon>
    </lineage>
</organism>
<reference evidence="2" key="1">
    <citation type="submission" date="2012-12" db="EMBL/GenBank/DDBJ databases">
        <title>Identification and characterization of a phenylalanine ammonia-lyase gene family in Isatis indigotica Fort.</title>
        <authorList>
            <person name="Liu Q."/>
            <person name="Chen J."/>
            <person name="Zhou X."/>
            <person name="Di P."/>
            <person name="Xiao Y."/>
            <person name="Xuan H."/>
            <person name="Zhang L."/>
            <person name="Chen W."/>
        </authorList>
    </citation>
    <scope>NUCLEOTIDE SEQUENCE</scope>
    <source>
        <tissue evidence="2">Salivary gland</tissue>
    </source>
</reference>
<evidence type="ECO:0000313" key="2">
    <source>
        <dbReference type="EMBL" id="JAA65741.1"/>
    </source>
</evidence>
<name>A0A0K8R3X3_IXORI</name>
<feature type="compositionally biased region" description="Basic and acidic residues" evidence="1">
    <location>
        <begin position="113"/>
        <end position="125"/>
    </location>
</feature>
<sequence length="133" mass="15182">MGLQTPNTKQLKKKKNLHVLRTFQSCTHAKNWSANSPKTLMSLIQTRGALRSQRTHKYSGSPRDAIILGKKKNTSSSQRKTRTHTRQKKNCILSFGIVLQCRNCRKNLPQQEARIESSQRQREAKVGQFLGPP</sequence>
<feature type="compositionally biased region" description="Basic residues" evidence="1">
    <location>
        <begin position="69"/>
        <end position="87"/>
    </location>
</feature>
<dbReference type="AlphaFoldDB" id="A0A0K8R3X3"/>
<feature type="region of interest" description="Disordered" evidence="1">
    <location>
        <begin position="111"/>
        <end position="133"/>
    </location>
</feature>
<accession>A0A0K8R3X3</accession>